<dbReference type="RefSeq" id="WP_012659704.1">
    <property type="nucleotide sequence ID" value="NC_012029.1"/>
</dbReference>
<feature type="transmembrane region" description="Helical" evidence="2">
    <location>
        <begin position="104"/>
        <end position="124"/>
    </location>
</feature>
<dbReference type="EMBL" id="CP001365">
    <property type="protein sequence ID" value="ACM56069.1"/>
    <property type="molecule type" value="Genomic_DNA"/>
</dbReference>
<keyword evidence="2" id="KW-1133">Transmembrane helix</keyword>
<evidence type="ECO:0000313" key="4">
    <source>
        <dbReference type="EMBL" id="ACM56069.1"/>
    </source>
</evidence>
<evidence type="ECO:0000259" key="3">
    <source>
        <dbReference type="Pfam" id="PF13559"/>
    </source>
</evidence>
<dbReference type="HOGENOM" id="CLU_078700_0_0_2"/>
<dbReference type="KEGG" id="hla:Hlac_0467"/>
<feature type="transmembrane region" description="Helical" evidence="2">
    <location>
        <begin position="170"/>
        <end position="190"/>
    </location>
</feature>
<feature type="transmembrane region" description="Helical" evidence="2">
    <location>
        <begin position="80"/>
        <end position="97"/>
    </location>
</feature>
<dbReference type="Proteomes" id="UP000000740">
    <property type="component" value="Chromosome 1"/>
</dbReference>
<name>B9LT04_HALLT</name>
<keyword evidence="5" id="KW-1185">Reference proteome</keyword>
<dbReference type="GeneID" id="7400347"/>
<dbReference type="InterPro" id="IPR025403">
    <property type="entry name" value="TgpA-like_C"/>
</dbReference>
<proteinExistence type="predicted"/>
<evidence type="ECO:0000256" key="1">
    <source>
        <dbReference type="SAM" id="MobiDB-lite"/>
    </source>
</evidence>
<feature type="compositionally biased region" description="Basic and acidic residues" evidence="1">
    <location>
        <begin position="307"/>
        <end position="323"/>
    </location>
</feature>
<dbReference type="eggNOG" id="arCOG02170">
    <property type="taxonomic scope" value="Archaea"/>
</dbReference>
<dbReference type="Pfam" id="PF13559">
    <property type="entry name" value="DUF4129"/>
    <property type="match status" value="1"/>
</dbReference>
<feature type="domain" description="Protein-glutamine gamma-glutamyltransferase-like C-terminal" evidence="3">
    <location>
        <begin position="239"/>
        <end position="306"/>
    </location>
</feature>
<accession>B9LT04</accession>
<feature type="region of interest" description="Disordered" evidence="1">
    <location>
        <begin position="307"/>
        <end position="330"/>
    </location>
</feature>
<organism evidence="4 5">
    <name type="scientific">Halorubrum lacusprofundi (strain ATCC 49239 / DSM 5036 / JCM 8891 / ACAM 34)</name>
    <dbReference type="NCBI Taxonomy" id="416348"/>
    <lineage>
        <taxon>Archaea</taxon>
        <taxon>Methanobacteriati</taxon>
        <taxon>Methanobacteriota</taxon>
        <taxon>Stenosarchaea group</taxon>
        <taxon>Halobacteria</taxon>
        <taxon>Halobacteriales</taxon>
        <taxon>Haloferacaceae</taxon>
        <taxon>Halorubrum</taxon>
    </lineage>
</organism>
<evidence type="ECO:0000313" key="5">
    <source>
        <dbReference type="Proteomes" id="UP000000740"/>
    </source>
</evidence>
<protein>
    <recommendedName>
        <fullName evidence="3">Protein-glutamine gamma-glutamyltransferase-like C-terminal domain-containing protein</fullName>
    </recommendedName>
</protein>
<feature type="region of interest" description="Disordered" evidence="1">
    <location>
        <begin position="41"/>
        <end position="60"/>
    </location>
</feature>
<gene>
    <name evidence="4" type="ordered locus">Hlac_0467</name>
</gene>
<keyword evidence="2" id="KW-0812">Transmembrane</keyword>
<sequence length="330" mass="32896">MKRDTLLAVALALLAVVALGVAAATLDSAVSLGGGGFGGVEGDTPSAGDGPGDPGFSPSPGGDFALATQPLCYEFLREPPALLVLFGSLVGIAAIVYRDTRSALPALAAAGAVGFPIGLIWWGLATCGSVSDESEFELGIAGSDEGLIPEGAAGGTGAGGGEGAASAPELLFALVVIAALVASVGVLLLAGGDDEATPGSGAAAENDPDEPEPDLATVGRTAGQAADRIESSDADNEVYRAWRDMTAVLDVDRPASSTPAEFAAAAVDAGVDEEPVETLTEVFERVRYGGADATDDREQRAIAALRQIEERHGAGDSESHGDSTHSGGKP</sequence>
<evidence type="ECO:0000256" key="2">
    <source>
        <dbReference type="SAM" id="Phobius"/>
    </source>
</evidence>
<dbReference type="AlphaFoldDB" id="B9LT04"/>
<reference evidence="4 5" key="1">
    <citation type="journal article" date="2016" name="Stand. Genomic Sci.">
        <title>Complete genome sequence of the Antarctic Halorubrum lacusprofundi type strain ACAM 34.</title>
        <authorList>
            <person name="Anderson I.J."/>
            <person name="DasSarma P."/>
            <person name="Lucas S."/>
            <person name="Copeland A."/>
            <person name="Lapidus A."/>
            <person name="Del Rio T.G."/>
            <person name="Tice H."/>
            <person name="Dalin E."/>
            <person name="Bruce D.C."/>
            <person name="Goodwin L."/>
            <person name="Pitluck S."/>
            <person name="Sims D."/>
            <person name="Brettin T.S."/>
            <person name="Detter J.C."/>
            <person name="Han C.S."/>
            <person name="Larimer F."/>
            <person name="Hauser L."/>
            <person name="Land M."/>
            <person name="Ivanova N."/>
            <person name="Richardson P."/>
            <person name="Cavicchioli R."/>
            <person name="DasSarma S."/>
            <person name="Woese C.R."/>
            <person name="Kyrpides N.C."/>
        </authorList>
    </citation>
    <scope>NUCLEOTIDE SEQUENCE [LARGE SCALE GENOMIC DNA]</scope>
    <source>
        <strain evidence="5">ATCC 49239 / DSM 5036 / JCM 8891 / ACAM 34</strain>
    </source>
</reference>
<keyword evidence="2" id="KW-0472">Membrane</keyword>
<feature type="region of interest" description="Disordered" evidence="1">
    <location>
        <begin position="195"/>
        <end position="216"/>
    </location>
</feature>